<evidence type="ECO:0000256" key="1">
    <source>
        <dbReference type="SAM" id="Phobius"/>
    </source>
</evidence>
<protein>
    <submittedName>
        <fullName evidence="2">Uncharacterized protein</fullName>
    </submittedName>
</protein>
<comment type="caution">
    <text evidence="2">The sequence shown here is derived from an EMBL/GenBank/DDBJ whole genome shotgun (WGS) entry which is preliminary data.</text>
</comment>
<keyword evidence="1" id="KW-0472">Membrane</keyword>
<sequence>MKKLTDQQVKHLEFIQAIVTRLGNGSFLIKGWTLTAAGVFFAVLSKDLSWKVAVTGFLPIIGFWLLDSYYLRQERLFRKLYDAVRLPGSTVQPFSMNVGSYHSSVPWMDVVKSHTMRNFYGTLALVNLVFLVGSVVKDRAWF</sequence>
<proteinExistence type="predicted"/>
<evidence type="ECO:0000313" key="2">
    <source>
        <dbReference type="EMBL" id="MDH6217605.1"/>
    </source>
</evidence>
<name>A0ABT6LMR4_9ACTN</name>
<dbReference type="Proteomes" id="UP001160499">
    <property type="component" value="Unassembled WGS sequence"/>
</dbReference>
<evidence type="ECO:0000313" key="3">
    <source>
        <dbReference type="Proteomes" id="UP001160499"/>
    </source>
</evidence>
<organism evidence="2 3">
    <name type="scientific">Streptomyces pseudovenezuelae</name>
    <dbReference type="NCBI Taxonomy" id="67350"/>
    <lineage>
        <taxon>Bacteria</taxon>
        <taxon>Bacillati</taxon>
        <taxon>Actinomycetota</taxon>
        <taxon>Actinomycetes</taxon>
        <taxon>Kitasatosporales</taxon>
        <taxon>Streptomycetaceae</taxon>
        <taxon>Streptomyces</taxon>
        <taxon>Streptomyces aurantiacus group</taxon>
    </lineage>
</organism>
<keyword evidence="1" id="KW-0812">Transmembrane</keyword>
<gene>
    <name evidence="2" type="ORF">M2283_004933</name>
</gene>
<accession>A0ABT6LMR4</accession>
<reference evidence="2 3" key="1">
    <citation type="submission" date="2023-04" db="EMBL/GenBank/DDBJ databases">
        <title>Forest soil microbial communities from Buena Vista Peninsula, Colon Province, Panama.</title>
        <authorList>
            <person name="Bouskill N."/>
        </authorList>
    </citation>
    <scope>NUCLEOTIDE SEQUENCE [LARGE SCALE GENOMIC DNA]</scope>
    <source>
        <strain evidence="2 3">GGS1</strain>
    </source>
</reference>
<keyword evidence="3" id="KW-1185">Reference proteome</keyword>
<dbReference type="EMBL" id="JARXVH010000007">
    <property type="protein sequence ID" value="MDH6217605.1"/>
    <property type="molecule type" value="Genomic_DNA"/>
</dbReference>
<feature type="transmembrane region" description="Helical" evidence="1">
    <location>
        <begin position="118"/>
        <end position="136"/>
    </location>
</feature>
<feature type="transmembrane region" description="Helical" evidence="1">
    <location>
        <begin position="27"/>
        <end position="44"/>
    </location>
</feature>
<feature type="transmembrane region" description="Helical" evidence="1">
    <location>
        <begin position="50"/>
        <end position="71"/>
    </location>
</feature>
<keyword evidence="1" id="KW-1133">Transmembrane helix</keyword>
<dbReference type="RefSeq" id="WP_280878494.1">
    <property type="nucleotide sequence ID" value="NZ_JARXVH010000007.1"/>
</dbReference>